<evidence type="ECO:0000313" key="3">
    <source>
        <dbReference type="EMBL" id="ATX71571.1"/>
    </source>
</evidence>
<evidence type="ECO:0000256" key="2">
    <source>
        <dbReference type="SAM" id="Phobius"/>
    </source>
</evidence>
<reference evidence="3 4" key="1">
    <citation type="submission" date="2017-11" db="EMBL/GenBank/DDBJ databases">
        <title>Complete genome sequence of Spiroplasma clarkii CN-5 (DSM 19994).</title>
        <authorList>
            <person name="Tsai Y.-M."/>
            <person name="Chang A."/>
            <person name="Lo W.-S."/>
            <person name="Kuo C.-H."/>
        </authorList>
    </citation>
    <scope>NUCLEOTIDE SEQUENCE [LARGE SCALE GENOMIC DNA]</scope>
    <source>
        <strain evidence="3 4">CN-5</strain>
    </source>
</reference>
<keyword evidence="2" id="KW-0472">Membrane</keyword>
<gene>
    <name evidence="3" type="ORF">SCLAR_v1c12730</name>
</gene>
<dbReference type="RefSeq" id="WP_100255102.1">
    <property type="nucleotide sequence ID" value="NZ_CP024870.1"/>
</dbReference>
<feature type="transmembrane region" description="Helical" evidence="2">
    <location>
        <begin position="506"/>
        <end position="527"/>
    </location>
</feature>
<protein>
    <recommendedName>
        <fullName evidence="5">Na+/citrate symporter</fullName>
    </recommendedName>
</protein>
<feature type="transmembrane region" description="Helical" evidence="2">
    <location>
        <begin position="602"/>
        <end position="623"/>
    </location>
</feature>
<evidence type="ECO:0000256" key="1">
    <source>
        <dbReference type="SAM" id="Coils"/>
    </source>
</evidence>
<evidence type="ECO:0008006" key="5">
    <source>
        <dbReference type="Google" id="ProtNLM"/>
    </source>
</evidence>
<name>A0A2K8KMA4_9MOLU</name>
<organism evidence="3 4">
    <name type="scientific">Spiroplasma clarkii</name>
    <dbReference type="NCBI Taxonomy" id="2139"/>
    <lineage>
        <taxon>Bacteria</taxon>
        <taxon>Bacillati</taxon>
        <taxon>Mycoplasmatota</taxon>
        <taxon>Mollicutes</taxon>
        <taxon>Entomoplasmatales</taxon>
        <taxon>Spiroplasmataceae</taxon>
        <taxon>Spiroplasma</taxon>
    </lineage>
</organism>
<keyword evidence="4" id="KW-1185">Reference proteome</keyword>
<dbReference type="Proteomes" id="UP000231179">
    <property type="component" value="Chromosome"/>
</dbReference>
<feature type="transmembrane region" description="Helical" evidence="2">
    <location>
        <begin position="252"/>
        <end position="269"/>
    </location>
</feature>
<sequence>MLTNEETSFFKDKKQRKQLKVEKSKEKLDRYEAKQIQILEKQILETQAKFEKSNEKLDNKHQAKIAKLTANNADPKVIEEVKNYFINRKAYLNEGVEVALKNLSLAKQDLIDGLASAHENNIRINLTTIDYKISKINYKRSWKNLEKEADFSQYKGKEKQEKVRTAQKELFASGDMLWKPMGLRWEDYCLSLKNRWELWKSNTQIKIHQCSQWSFKEWVNLKIWTIPLWMYLSFVGILVATILTGIVEANMIYGPAILLTIAIISGVIFSKIPIWKKYFGGAVMGSMFVGAFLVYFGVISNPGKLAGVEWNVGHHVYASVEAWFKNQDFLSLYISVLLVGAVLLIPRKMIIKATGGFFVLILAGTLLGVALGLVGSLMTGMSVKNLILYYALPILCDGNGGGIQPIGKIAEKFGYDNELWVTRALAISTLASIMSVIAAAVINGVGKAKPSLSGNGKLMLHDIHTVDRSAKANDHTIASALLMILMIYMLSDLFEKAIFTEERIKILVPNFAWMIIICLLLNLFNVIPTDMKLSAEKINKFISKQTTWLLMVGVGIIYIHLDEFIKALNPEALFISFLFVLGATVGPMLFAKMFKFNAVESAVSAGLCMTAQGGSGAIAVLGASERMNLMPFGQITCRIAGSMILIFAAIAFAQWPPEGNEIVTNLGGVL</sequence>
<feature type="transmembrane region" description="Helical" evidence="2">
    <location>
        <begin position="476"/>
        <end position="494"/>
    </location>
</feature>
<feature type="transmembrane region" description="Helical" evidence="2">
    <location>
        <begin position="329"/>
        <end position="345"/>
    </location>
</feature>
<feature type="transmembrane region" description="Helical" evidence="2">
    <location>
        <begin position="572"/>
        <end position="590"/>
    </location>
</feature>
<dbReference type="GO" id="GO:0016020">
    <property type="term" value="C:membrane"/>
    <property type="evidence" value="ECO:0007669"/>
    <property type="project" value="InterPro"/>
</dbReference>
<dbReference type="PANTHER" id="PTHR40033">
    <property type="entry name" value="NA(+)-MALATE SYMPORTER"/>
    <property type="match status" value="1"/>
</dbReference>
<feature type="transmembrane region" description="Helical" evidence="2">
    <location>
        <begin position="547"/>
        <end position="565"/>
    </location>
</feature>
<dbReference type="InterPro" id="IPR004679">
    <property type="entry name" value="2-OHcarboxylate_transport"/>
</dbReference>
<evidence type="ECO:0000313" key="4">
    <source>
        <dbReference type="Proteomes" id="UP000231179"/>
    </source>
</evidence>
<feature type="transmembrane region" description="Helical" evidence="2">
    <location>
        <begin position="635"/>
        <end position="655"/>
    </location>
</feature>
<dbReference type="AlphaFoldDB" id="A0A2K8KMA4"/>
<keyword evidence="1" id="KW-0175">Coiled coil</keyword>
<feature type="transmembrane region" description="Helical" evidence="2">
    <location>
        <begin position="228"/>
        <end position="246"/>
    </location>
</feature>
<keyword evidence="2" id="KW-1133">Transmembrane helix</keyword>
<feature type="coiled-coil region" evidence="1">
    <location>
        <begin position="14"/>
        <end position="56"/>
    </location>
</feature>
<proteinExistence type="predicted"/>
<feature type="transmembrane region" description="Helical" evidence="2">
    <location>
        <begin position="387"/>
        <end position="407"/>
    </location>
</feature>
<feature type="transmembrane region" description="Helical" evidence="2">
    <location>
        <begin position="278"/>
        <end position="298"/>
    </location>
</feature>
<feature type="transmembrane region" description="Helical" evidence="2">
    <location>
        <begin position="419"/>
        <end position="442"/>
    </location>
</feature>
<dbReference type="Pfam" id="PF03390">
    <property type="entry name" value="2HCT"/>
    <property type="match status" value="1"/>
</dbReference>
<accession>A0A2K8KMA4</accession>
<dbReference type="EMBL" id="CP024870">
    <property type="protein sequence ID" value="ATX71571.1"/>
    <property type="molecule type" value="Genomic_DNA"/>
</dbReference>
<dbReference type="GO" id="GO:0008514">
    <property type="term" value="F:organic anion transmembrane transporter activity"/>
    <property type="evidence" value="ECO:0007669"/>
    <property type="project" value="InterPro"/>
</dbReference>
<feature type="transmembrane region" description="Helical" evidence="2">
    <location>
        <begin position="357"/>
        <end position="381"/>
    </location>
</feature>
<dbReference type="PANTHER" id="PTHR40033:SF1">
    <property type="entry name" value="CITRATE-SODIUM SYMPORTER"/>
    <property type="match status" value="1"/>
</dbReference>
<keyword evidence="2" id="KW-0812">Transmembrane</keyword>